<dbReference type="InterPro" id="IPR039422">
    <property type="entry name" value="MarR/SlyA-like"/>
</dbReference>
<dbReference type="STRING" id="1174501.SAMN05216192_101130"/>
<keyword evidence="6" id="KW-1185">Reference proteome</keyword>
<evidence type="ECO:0000259" key="4">
    <source>
        <dbReference type="PROSITE" id="PS50995"/>
    </source>
</evidence>
<sequence length="155" mass="17110">MNRLSTDSLADAGREALEAALGEQLNALLSASHAINVRAAARFDDSLQPAAFHLIRWLYSYGPASAAVLAESTAMDRSSVSRLIKQLEALGYVRRESSPEDGRAILLSLTGHGQEKIVEALKEKGTVFYERIAGWKDEQLYEFVEMLRQFNGLNP</sequence>
<dbReference type="Proteomes" id="UP000199050">
    <property type="component" value="Unassembled WGS sequence"/>
</dbReference>
<evidence type="ECO:0000256" key="3">
    <source>
        <dbReference type="ARBA" id="ARBA00023163"/>
    </source>
</evidence>
<keyword evidence="2 5" id="KW-0238">DNA-binding</keyword>
<dbReference type="InterPro" id="IPR036388">
    <property type="entry name" value="WH-like_DNA-bd_sf"/>
</dbReference>
<dbReference type="GO" id="GO:0006950">
    <property type="term" value="P:response to stress"/>
    <property type="evidence" value="ECO:0007669"/>
    <property type="project" value="TreeGrafter"/>
</dbReference>
<dbReference type="AlphaFoldDB" id="A0A1G8F4H5"/>
<accession>A0A1G8F4H5</accession>
<dbReference type="Gene3D" id="1.10.10.10">
    <property type="entry name" value="Winged helix-like DNA-binding domain superfamily/Winged helix DNA-binding domain"/>
    <property type="match status" value="1"/>
</dbReference>
<dbReference type="PROSITE" id="PS50995">
    <property type="entry name" value="HTH_MARR_2"/>
    <property type="match status" value="1"/>
</dbReference>
<organism evidence="5 6">
    <name type="scientific">Paenibacillus typhae</name>
    <dbReference type="NCBI Taxonomy" id="1174501"/>
    <lineage>
        <taxon>Bacteria</taxon>
        <taxon>Bacillati</taxon>
        <taxon>Bacillota</taxon>
        <taxon>Bacilli</taxon>
        <taxon>Bacillales</taxon>
        <taxon>Paenibacillaceae</taxon>
        <taxon>Paenibacillus</taxon>
    </lineage>
</organism>
<proteinExistence type="predicted"/>
<dbReference type="GO" id="GO:0003677">
    <property type="term" value="F:DNA binding"/>
    <property type="evidence" value="ECO:0007669"/>
    <property type="project" value="UniProtKB-KW"/>
</dbReference>
<keyword evidence="1" id="KW-0805">Transcription regulation</keyword>
<dbReference type="InterPro" id="IPR036390">
    <property type="entry name" value="WH_DNA-bd_sf"/>
</dbReference>
<dbReference type="SMART" id="SM00347">
    <property type="entry name" value="HTH_MARR"/>
    <property type="match status" value="1"/>
</dbReference>
<dbReference type="PANTHER" id="PTHR33164:SF57">
    <property type="entry name" value="MARR-FAMILY TRANSCRIPTIONAL REGULATOR"/>
    <property type="match status" value="1"/>
</dbReference>
<keyword evidence="3" id="KW-0804">Transcription</keyword>
<protein>
    <submittedName>
        <fullName evidence="5">DNA-binding transcriptional regulator, MarR family</fullName>
    </submittedName>
</protein>
<dbReference type="GO" id="GO:0003700">
    <property type="term" value="F:DNA-binding transcription factor activity"/>
    <property type="evidence" value="ECO:0007669"/>
    <property type="project" value="InterPro"/>
</dbReference>
<evidence type="ECO:0000256" key="2">
    <source>
        <dbReference type="ARBA" id="ARBA00023125"/>
    </source>
</evidence>
<dbReference type="PRINTS" id="PR00598">
    <property type="entry name" value="HTHMARR"/>
</dbReference>
<evidence type="ECO:0000256" key="1">
    <source>
        <dbReference type="ARBA" id="ARBA00023015"/>
    </source>
</evidence>
<dbReference type="InterPro" id="IPR000835">
    <property type="entry name" value="HTH_MarR-typ"/>
</dbReference>
<dbReference type="PANTHER" id="PTHR33164">
    <property type="entry name" value="TRANSCRIPTIONAL REGULATOR, MARR FAMILY"/>
    <property type="match status" value="1"/>
</dbReference>
<dbReference type="PROSITE" id="PS01117">
    <property type="entry name" value="HTH_MARR_1"/>
    <property type="match status" value="1"/>
</dbReference>
<dbReference type="SUPFAM" id="SSF46785">
    <property type="entry name" value="Winged helix' DNA-binding domain"/>
    <property type="match status" value="1"/>
</dbReference>
<dbReference type="InterPro" id="IPR023187">
    <property type="entry name" value="Tscrpt_reg_MarR-type_CS"/>
</dbReference>
<reference evidence="6" key="1">
    <citation type="submission" date="2016-10" db="EMBL/GenBank/DDBJ databases">
        <authorList>
            <person name="Varghese N."/>
            <person name="Submissions S."/>
        </authorList>
    </citation>
    <scope>NUCLEOTIDE SEQUENCE [LARGE SCALE GENOMIC DNA]</scope>
    <source>
        <strain evidence="6">CGMCC 1.11012</strain>
    </source>
</reference>
<feature type="domain" description="HTH marR-type" evidence="4">
    <location>
        <begin position="18"/>
        <end position="152"/>
    </location>
</feature>
<dbReference type="EMBL" id="FNDX01000001">
    <property type="protein sequence ID" value="SDH77040.1"/>
    <property type="molecule type" value="Genomic_DNA"/>
</dbReference>
<gene>
    <name evidence="5" type="ORF">SAMN05216192_101130</name>
</gene>
<name>A0A1G8F4H5_9BACL</name>
<dbReference type="Pfam" id="PF12802">
    <property type="entry name" value="MarR_2"/>
    <property type="match status" value="1"/>
</dbReference>
<evidence type="ECO:0000313" key="6">
    <source>
        <dbReference type="Proteomes" id="UP000199050"/>
    </source>
</evidence>
<evidence type="ECO:0000313" key="5">
    <source>
        <dbReference type="EMBL" id="SDH77040.1"/>
    </source>
</evidence>